<gene>
    <name evidence="1" type="ORF">DW264_01615</name>
</gene>
<dbReference type="AlphaFoldDB" id="A0A3R6H148"/>
<dbReference type="EMBL" id="QRID01000001">
    <property type="protein sequence ID" value="RHG30965.1"/>
    <property type="molecule type" value="Genomic_DNA"/>
</dbReference>
<accession>A0A3R6H148</accession>
<organism evidence="1 2">
    <name type="scientific">Roseburia intestinalis</name>
    <dbReference type="NCBI Taxonomy" id="166486"/>
    <lineage>
        <taxon>Bacteria</taxon>
        <taxon>Bacillati</taxon>
        <taxon>Bacillota</taxon>
        <taxon>Clostridia</taxon>
        <taxon>Lachnospirales</taxon>
        <taxon>Lachnospiraceae</taxon>
        <taxon>Roseburia</taxon>
    </lineage>
</organism>
<comment type="caution">
    <text evidence="1">The sequence shown here is derived from an EMBL/GenBank/DDBJ whole genome shotgun (WGS) entry which is preliminary data.</text>
</comment>
<sequence length="72" mass="8610">MNVEKMSQKCMLRLTLRQQSYKIKSATDCAILERKNVAEAVRRRYLKNIENRGKKSKFMEGSVKKFFHTQKR</sequence>
<evidence type="ECO:0000313" key="1">
    <source>
        <dbReference type="EMBL" id="RHG30965.1"/>
    </source>
</evidence>
<proteinExistence type="predicted"/>
<dbReference type="Proteomes" id="UP000284051">
    <property type="component" value="Unassembled WGS sequence"/>
</dbReference>
<evidence type="ECO:0000313" key="2">
    <source>
        <dbReference type="Proteomes" id="UP000284051"/>
    </source>
</evidence>
<name>A0A3R6H148_9FIRM</name>
<protein>
    <submittedName>
        <fullName evidence="1">Uncharacterized protein</fullName>
    </submittedName>
</protein>
<reference evidence="1 2" key="1">
    <citation type="submission" date="2018-08" db="EMBL/GenBank/DDBJ databases">
        <title>A genome reference for cultivated species of the human gut microbiota.</title>
        <authorList>
            <person name="Zou Y."/>
            <person name="Xue W."/>
            <person name="Luo G."/>
        </authorList>
    </citation>
    <scope>NUCLEOTIDE SEQUENCE [LARGE SCALE GENOMIC DNA]</scope>
    <source>
        <strain evidence="1 2">AM22-21LB</strain>
    </source>
</reference>